<proteinExistence type="predicted"/>
<feature type="region of interest" description="Disordered" evidence="1">
    <location>
        <begin position="86"/>
        <end position="150"/>
    </location>
</feature>
<dbReference type="STRING" id="90262.A0A1X2IPY3"/>
<organism evidence="2 3">
    <name type="scientific">Absidia repens</name>
    <dbReference type="NCBI Taxonomy" id="90262"/>
    <lineage>
        <taxon>Eukaryota</taxon>
        <taxon>Fungi</taxon>
        <taxon>Fungi incertae sedis</taxon>
        <taxon>Mucoromycota</taxon>
        <taxon>Mucoromycotina</taxon>
        <taxon>Mucoromycetes</taxon>
        <taxon>Mucorales</taxon>
        <taxon>Cunninghamellaceae</taxon>
        <taxon>Absidia</taxon>
    </lineage>
</organism>
<evidence type="ECO:0000256" key="1">
    <source>
        <dbReference type="SAM" id="MobiDB-lite"/>
    </source>
</evidence>
<name>A0A1X2IPY3_9FUNG</name>
<dbReference type="OrthoDB" id="5364245at2759"/>
<protein>
    <submittedName>
        <fullName evidence="2">Uncharacterized protein</fullName>
    </submittedName>
</protein>
<accession>A0A1X2IPY3</accession>
<feature type="compositionally biased region" description="Polar residues" evidence="1">
    <location>
        <begin position="131"/>
        <end position="145"/>
    </location>
</feature>
<comment type="caution">
    <text evidence="2">The sequence shown here is derived from an EMBL/GenBank/DDBJ whole genome shotgun (WGS) entry which is preliminary data.</text>
</comment>
<feature type="compositionally biased region" description="Polar residues" evidence="1">
    <location>
        <begin position="95"/>
        <end position="110"/>
    </location>
</feature>
<sequence>MQFSFNWDLICNVFNSIRTPLVGGKRTPWELYELRRGKNLTTLSGQVNQGYANKLESYLSKLSSTVKFDSLRKKEPQYGIFEAIKKTHKERKENQGSTPTKRLQQKSRSATPRKTRPVIHQVRYPSYPPIATNSSPKLQNNISNNADHDKLNQHCGISKFGNLSYGHHQQ</sequence>
<evidence type="ECO:0000313" key="3">
    <source>
        <dbReference type="Proteomes" id="UP000193560"/>
    </source>
</evidence>
<dbReference type="Proteomes" id="UP000193560">
    <property type="component" value="Unassembled WGS sequence"/>
</dbReference>
<dbReference type="EMBL" id="MCGE01000007">
    <property type="protein sequence ID" value="ORZ19571.1"/>
    <property type="molecule type" value="Genomic_DNA"/>
</dbReference>
<gene>
    <name evidence="2" type="ORF">BCR42DRAFT_435431</name>
</gene>
<reference evidence="2 3" key="1">
    <citation type="submission" date="2016-07" db="EMBL/GenBank/DDBJ databases">
        <title>Pervasive Adenine N6-methylation of Active Genes in Fungi.</title>
        <authorList>
            <consortium name="DOE Joint Genome Institute"/>
            <person name="Mondo S.J."/>
            <person name="Dannebaum R.O."/>
            <person name="Kuo R.C."/>
            <person name="Labutti K."/>
            <person name="Haridas S."/>
            <person name="Kuo A."/>
            <person name="Salamov A."/>
            <person name="Ahrendt S.R."/>
            <person name="Lipzen A."/>
            <person name="Sullivan W."/>
            <person name="Andreopoulos W.B."/>
            <person name="Clum A."/>
            <person name="Lindquist E."/>
            <person name="Daum C."/>
            <person name="Ramamoorthy G.K."/>
            <person name="Gryganskyi A."/>
            <person name="Culley D."/>
            <person name="Magnuson J.K."/>
            <person name="James T.Y."/>
            <person name="O'Malley M.A."/>
            <person name="Stajich J.E."/>
            <person name="Spatafora J.W."/>
            <person name="Visel A."/>
            <person name="Grigoriev I.V."/>
        </authorList>
    </citation>
    <scope>NUCLEOTIDE SEQUENCE [LARGE SCALE GENOMIC DNA]</scope>
    <source>
        <strain evidence="2 3">NRRL 1336</strain>
    </source>
</reference>
<evidence type="ECO:0000313" key="2">
    <source>
        <dbReference type="EMBL" id="ORZ19571.1"/>
    </source>
</evidence>
<dbReference type="AlphaFoldDB" id="A0A1X2IPY3"/>
<keyword evidence="3" id="KW-1185">Reference proteome</keyword>